<evidence type="ECO:0000313" key="11">
    <source>
        <dbReference type="Proteomes" id="UP001302126"/>
    </source>
</evidence>
<feature type="domain" description="LysM" evidence="8">
    <location>
        <begin position="337"/>
        <end position="383"/>
    </location>
</feature>
<reference evidence="10" key="1">
    <citation type="journal article" date="2023" name="Mol. Phylogenet. Evol.">
        <title>Genome-scale phylogeny and comparative genomics of the fungal order Sordariales.</title>
        <authorList>
            <person name="Hensen N."/>
            <person name="Bonometti L."/>
            <person name="Westerberg I."/>
            <person name="Brannstrom I.O."/>
            <person name="Guillou S."/>
            <person name="Cros-Aarteil S."/>
            <person name="Calhoun S."/>
            <person name="Haridas S."/>
            <person name="Kuo A."/>
            <person name="Mondo S."/>
            <person name="Pangilinan J."/>
            <person name="Riley R."/>
            <person name="LaButti K."/>
            <person name="Andreopoulos B."/>
            <person name="Lipzen A."/>
            <person name="Chen C."/>
            <person name="Yan M."/>
            <person name="Daum C."/>
            <person name="Ng V."/>
            <person name="Clum A."/>
            <person name="Steindorff A."/>
            <person name="Ohm R.A."/>
            <person name="Martin F."/>
            <person name="Silar P."/>
            <person name="Natvig D.O."/>
            <person name="Lalanne C."/>
            <person name="Gautier V."/>
            <person name="Ament-Velasquez S.L."/>
            <person name="Kruys A."/>
            <person name="Hutchinson M.I."/>
            <person name="Powell A.J."/>
            <person name="Barry K."/>
            <person name="Miller A.N."/>
            <person name="Grigoriev I.V."/>
            <person name="Debuchy R."/>
            <person name="Gladieux P."/>
            <person name="Hiltunen Thoren M."/>
            <person name="Johannesson H."/>
        </authorList>
    </citation>
    <scope>NUCLEOTIDE SEQUENCE</scope>
    <source>
        <strain evidence="10">PSN309</strain>
    </source>
</reference>
<reference evidence="10" key="2">
    <citation type="submission" date="2023-05" db="EMBL/GenBank/DDBJ databases">
        <authorList>
            <consortium name="Lawrence Berkeley National Laboratory"/>
            <person name="Steindorff A."/>
            <person name="Hensen N."/>
            <person name="Bonometti L."/>
            <person name="Westerberg I."/>
            <person name="Brannstrom I.O."/>
            <person name="Guillou S."/>
            <person name="Cros-Aarteil S."/>
            <person name="Calhoun S."/>
            <person name="Haridas S."/>
            <person name="Kuo A."/>
            <person name="Mondo S."/>
            <person name="Pangilinan J."/>
            <person name="Riley R."/>
            <person name="Labutti K."/>
            <person name="Andreopoulos B."/>
            <person name="Lipzen A."/>
            <person name="Chen C."/>
            <person name="Yanf M."/>
            <person name="Daum C."/>
            <person name="Ng V."/>
            <person name="Clum A."/>
            <person name="Ohm R."/>
            <person name="Martin F."/>
            <person name="Silar P."/>
            <person name="Natvig D."/>
            <person name="Lalanne C."/>
            <person name="Gautier V."/>
            <person name="Ament-Velasquez S.L."/>
            <person name="Kruys A."/>
            <person name="Hutchinson M.I."/>
            <person name="Powell A.J."/>
            <person name="Barry K."/>
            <person name="Miller A.N."/>
            <person name="Grigoriev I.V."/>
            <person name="Debuchy R."/>
            <person name="Gladieux P."/>
            <person name="Thoren M.H."/>
            <person name="Johannesson H."/>
        </authorList>
    </citation>
    <scope>NUCLEOTIDE SEQUENCE</scope>
    <source>
        <strain evidence="10">PSN309</strain>
    </source>
</reference>
<evidence type="ECO:0000256" key="6">
    <source>
        <dbReference type="SAM" id="Phobius"/>
    </source>
</evidence>
<comment type="caution">
    <text evidence="10">The sequence shown here is derived from an EMBL/GenBank/DDBJ whole genome shotgun (WGS) entry which is preliminary data.</text>
</comment>
<proteinExistence type="inferred from homology"/>
<keyword evidence="5" id="KW-0378">Hydrolase</keyword>
<comment type="similarity">
    <text evidence="1">Belongs to the glycosyl hydrolase 18 family. Chitinase class V subfamily.</text>
</comment>
<dbReference type="PROSITE" id="PS51910">
    <property type="entry name" value="GH18_2"/>
    <property type="match status" value="1"/>
</dbReference>
<accession>A0AAN7AID7</accession>
<dbReference type="PROSITE" id="PS51782">
    <property type="entry name" value="LYSM"/>
    <property type="match status" value="2"/>
</dbReference>
<dbReference type="PANTHER" id="PTHR47700">
    <property type="entry name" value="V CHITINASE, PUTATIVE (AFU_ORTHOLOGUE AFUA_6G13720)-RELATED"/>
    <property type="match status" value="1"/>
</dbReference>
<protein>
    <recommendedName>
        <fullName evidence="2">chitinase</fullName>
        <ecNumber evidence="2">3.2.1.14</ecNumber>
    </recommendedName>
</protein>
<keyword evidence="5" id="KW-0326">Glycosidase</keyword>
<organism evidence="10 11">
    <name type="scientific">Podospora australis</name>
    <dbReference type="NCBI Taxonomy" id="1536484"/>
    <lineage>
        <taxon>Eukaryota</taxon>
        <taxon>Fungi</taxon>
        <taxon>Dikarya</taxon>
        <taxon>Ascomycota</taxon>
        <taxon>Pezizomycotina</taxon>
        <taxon>Sordariomycetes</taxon>
        <taxon>Sordariomycetidae</taxon>
        <taxon>Sordariales</taxon>
        <taxon>Podosporaceae</taxon>
        <taxon>Podospora</taxon>
    </lineage>
</organism>
<evidence type="ECO:0000313" key="10">
    <source>
        <dbReference type="EMBL" id="KAK4186790.1"/>
    </source>
</evidence>
<keyword evidence="6" id="KW-1133">Transmembrane helix</keyword>
<evidence type="ECO:0000259" key="8">
    <source>
        <dbReference type="PROSITE" id="PS51782"/>
    </source>
</evidence>
<dbReference type="Pfam" id="PF00704">
    <property type="entry name" value="Glyco_hydro_18"/>
    <property type="match status" value="1"/>
</dbReference>
<dbReference type="EMBL" id="MU864415">
    <property type="protein sequence ID" value="KAK4186790.1"/>
    <property type="molecule type" value="Genomic_DNA"/>
</dbReference>
<evidence type="ECO:0000256" key="7">
    <source>
        <dbReference type="SAM" id="SignalP"/>
    </source>
</evidence>
<evidence type="ECO:0000256" key="4">
    <source>
        <dbReference type="ARBA" id="ARBA00023026"/>
    </source>
</evidence>
<dbReference type="InterPro" id="IPR036779">
    <property type="entry name" value="LysM_dom_sf"/>
</dbReference>
<evidence type="ECO:0000256" key="3">
    <source>
        <dbReference type="ARBA" id="ARBA00022669"/>
    </source>
</evidence>
<dbReference type="Gene3D" id="3.10.50.10">
    <property type="match status" value="1"/>
</dbReference>
<dbReference type="SUPFAM" id="SSF57016">
    <property type="entry name" value="Plant lectins/antimicrobial peptides"/>
    <property type="match status" value="1"/>
</dbReference>
<keyword evidence="3" id="KW-0147">Chitin-binding</keyword>
<dbReference type="GO" id="GO:0008061">
    <property type="term" value="F:chitin binding"/>
    <property type="evidence" value="ECO:0007669"/>
    <property type="project" value="UniProtKB-KW"/>
</dbReference>
<dbReference type="GO" id="GO:0008843">
    <property type="term" value="F:endochitinase activity"/>
    <property type="evidence" value="ECO:0007669"/>
    <property type="project" value="UniProtKB-EC"/>
</dbReference>
<keyword evidence="4" id="KW-0843">Virulence</keyword>
<feature type="transmembrane region" description="Helical" evidence="6">
    <location>
        <begin position="1287"/>
        <end position="1304"/>
    </location>
</feature>
<dbReference type="InterPro" id="IPR017853">
    <property type="entry name" value="GH"/>
</dbReference>
<dbReference type="Gene3D" id="3.20.20.80">
    <property type="entry name" value="Glycosidases"/>
    <property type="match status" value="1"/>
</dbReference>
<name>A0AAN7AID7_9PEZI</name>
<dbReference type="InterPro" id="IPR011583">
    <property type="entry name" value="Chitinase_II/V-like_cat"/>
</dbReference>
<dbReference type="SUPFAM" id="SSF54556">
    <property type="entry name" value="Chitinase insertion domain"/>
    <property type="match status" value="1"/>
</dbReference>
<dbReference type="CDD" id="cd02878">
    <property type="entry name" value="GH18_zymocin_alpha"/>
    <property type="match status" value="1"/>
</dbReference>
<dbReference type="CDD" id="cd00118">
    <property type="entry name" value="LysM"/>
    <property type="match status" value="1"/>
</dbReference>
<dbReference type="InterPro" id="IPR029070">
    <property type="entry name" value="Chitinase_insertion_sf"/>
</dbReference>
<feature type="chain" id="PRO_5043031303" description="chitinase" evidence="7">
    <location>
        <begin position="21"/>
        <end position="1375"/>
    </location>
</feature>
<dbReference type="SMART" id="SM00636">
    <property type="entry name" value="Glyco_18"/>
    <property type="match status" value="1"/>
</dbReference>
<dbReference type="InterPro" id="IPR018392">
    <property type="entry name" value="LysM"/>
</dbReference>
<evidence type="ECO:0000256" key="5">
    <source>
        <dbReference type="ARBA" id="ARBA00023295"/>
    </source>
</evidence>
<sequence length="1375" mass="151038">MRLSAACVVLFALCIAAQDADNLVLEGVDDGTNYYQQLHPCPLACDGSPSSEWIMYSSWERFAVCNEPLLLSFALSNPVLDSNTPTKITTCTAGNAESNVNALFITGTNDAATSATIRSGSNSSRSARVKRQPSTACEAATARASATKSKTSLQLVFSETTDPDLDDKRFNAASTALQTLQEHFVSGDSPCEENVMFAYHQGVVAGVFIGASFGRDMMASIAKPLLNEIQSTQVTSVAAQLCGAPERNARHTFGLVVDVSGNITAVQEAVRGWNEARCLTSLPFESISKLIDVEVVEDKTGLAPFKTTVPETNGTVSSSNNHTTLSTHQLAARADCRIIRAEFGDTCETLAVRCGITPATFTKFNSKPSDLCANIYKGTPVCCSAGTFPDIIPKKNSDGTCAKHRVVADDTCKTLAAYNRITVDDIEDWNKDAGTWGWYDCDKLLIDTYICLSAGKAPLPFPQKGAVCGPTKEDSKLPEGDKELKDLNPCPLNACCNVWGQCGISGDFCTEKKSSSGNPGTSGLRNGCVSSCGMDIVNKGPEVKPFGRIGYYETWNFNRECLWQHIENSNTDGTYNIIHWAFAEIDTKDWTVKIVDQFNQWEKFKEGEAGKVQRVISFGGWGYSTEPETYDILRQAMSPANRNTFAKNVAKFLDTEGLEGVDFDWEYPGNTDIEGAEGNPADVGNYLKFLTIMKSELAGTGRTLSIAAPASFWYLKPFPIKQMAVLLDYIVFMTYDLHGQWDAGNEHAIDGCPAGNCVRSHVNLTETTWTLSMITKAGVPPSKIYVGESSYGRSFKLAQANCEGFQCVFLGDRKDSQAAPGRCTGQGGYIANAEIDEIIKLSGPNQIKSFHDHASNSDILVYGDGTEWVAYMTPTTKRTRRDHWKSMGFAGTIDWATDLQAFTIDEQRGPDDEIFEEELPSGLSDCKGGPYKSVEAVQEDTKIPEHCRPVYMAEVLSNTITESMKQYETLINKGYDGKFNTYAEAVVKGGDSAVREFMNDNGNKYFTCKVQELVDCCAHCEYYKGDDNGKCRYCSSKTCGNWQPSCGNSWWEGDCSYDWEFITVEPECPPDYSKRAGRKPADGWQQSIDWKFQESKKKDFWADLYTAVGIEENDIKFTDVERRPCAMGEKECKNMNWDFNFPVTEGFEKDDVLNPKDVVEDAYKELQGFVKDLPKAVAQMKENKYDASAFDLVDAIALPIFMVEQAVSVIKEIADKVDEWNRKKRENIILLFLSAIFFFVPVLGQLAGTIASLANVARILITVGTAGSVALDIYNVVNSEGNDPLDIFGLVLAPLAIFDGVQMARAATRARAMKQDDVRKLGGNLGSKMTAIRKTTAPFCTIKSKRDVNVFADAGLPVSDALSLRWEQPFGSLSL</sequence>
<evidence type="ECO:0000256" key="1">
    <source>
        <dbReference type="ARBA" id="ARBA00008682"/>
    </source>
</evidence>
<feature type="domain" description="LysM" evidence="8">
    <location>
        <begin position="402"/>
        <end position="452"/>
    </location>
</feature>
<gene>
    <name evidence="10" type="ORF">QBC35DRAFT_464390</name>
</gene>
<dbReference type="SUPFAM" id="SSF51445">
    <property type="entry name" value="(Trans)glycosidases"/>
    <property type="match status" value="1"/>
</dbReference>
<feature type="transmembrane region" description="Helical" evidence="6">
    <location>
        <begin position="1255"/>
        <end position="1275"/>
    </location>
</feature>
<dbReference type="Gene3D" id="3.10.350.10">
    <property type="entry name" value="LysM domain"/>
    <property type="match status" value="2"/>
</dbReference>
<evidence type="ECO:0000259" key="9">
    <source>
        <dbReference type="PROSITE" id="PS51910"/>
    </source>
</evidence>
<dbReference type="GO" id="GO:0005975">
    <property type="term" value="P:carbohydrate metabolic process"/>
    <property type="evidence" value="ECO:0007669"/>
    <property type="project" value="InterPro"/>
</dbReference>
<keyword evidence="6" id="KW-0472">Membrane</keyword>
<dbReference type="EC" id="3.2.1.14" evidence="2"/>
<dbReference type="Proteomes" id="UP001302126">
    <property type="component" value="Unassembled WGS sequence"/>
</dbReference>
<feature type="transmembrane region" description="Helical" evidence="6">
    <location>
        <begin position="1228"/>
        <end position="1248"/>
    </location>
</feature>
<dbReference type="Pfam" id="PF01476">
    <property type="entry name" value="LysM"/>
    <property type="match status" value="2"/>
</dbReference>
<evidence type="ECO:0000256" key="2">
    <source>
        <dbReference type="ARBA" id="ARBA00012729"/>
    </source>
</evidence>
<dbReference type="InterPro" id="IPR036861">
    <property type="entry name" value="Endochitinase-like_sf"/>
</dbReference>
<dbReference type="PANTHER" id="PTHR47700:SF2">
    <property type="entry name" value="CHITINASE"/>
    <property type="match status" value="1"/>
</dbReference>
<feature type="domain" description="GH18" evidence="9">
    <location>
        <begin position="546"/>
        <end position="922"/>
    </location>
</feature>
<dbReference type="InterPro" id="IPR001223">
    <property type="entry name" value="Glyco_hydro18_cat"/>
</dbReference>
<keyword evidence="6" id="KW-0812">Transmembrane</keyword>
<keyword evidence="11" id="KW-1185">Reference proteome</keyword>
<keyword evidence="7" id="KW-0732">Signal</keyword>
<dbReference type="SMART" id="SM00257">
    <property type="entry name" value="LysM"/>
    <property type="match status" value="2"/>
</dbReference>
<dbReference type="CDD" id="cd00035">
    <property type="entry name" value="ChtBD1"/>
    <property type="match status" value="1"/>
</dbReference>
<feature type="signal peptide" evidence="7">
    <location>
        <begin position="1"/>
        <end position="20"/>
    </location>
</feature>
<dbReference type="InterPro" id="IPR053214">
    <property type="entry name" value="LysM12-like"/>
</dbReference>